<evidence type="ECO:0000256" key="1">
    <source>
        <dbReference type="ARBA" id="ARBA00004141"/>
    </source>
</evidence>
<evidence type="ECO:0000256" key="4">
    <source>
        <dbReference type="ARBA" id="ARBA00022989"/>
    </source>
</evidence>
<feature type="transmembrane region" description="Helical" evidence="6">
    <location>
        <begin position="90"/>
        <end position="118"/>
    </location>
</feature>
<reference evidence="7" key="1">
    <citation type="submission" date="2025-08" db="UniProtKB">
        <authorList>
            <consortium name="Ensembl"/>
        </authorList>
    </citation>
    <scope>IDENTIFICATION</scope>
</reference>
<keyword evidence="8" id="KW-1185">Reference proteome</keyword>
<evidence type="ECO:0000256" key="2">
    <source>
        <dbReference type="ARBA" id="ARBA00005787"/>
    </source>
</evidence>
<dbReference type="GO" id="GO:0007605">
    <property type="term" value="P:sensory perception of sound"/>
    <property type="evidence" value="ECO:0007669"/>
    <property type="project" value="UniProtKB-ARBA"/>
</dbReference>
<dbReference type="InterPro" id="IPR026748">
    <property type="entry name" value="Clarin"/>
</dbReference>
<evidence type="ECO:0000256" key="5">
    <source>
        <dbReference type="ARBA" id="ARBA00023136"/>
    </source>
</evidence>
<keyword evidence="4 6" id="KW-1133">Transmembrane helix</keyword>
<protein>
    <recommendedName>
        <fullName evidence="9">Clarin 3</fullName>
    </recommendedName>
</protein>
<dbReference type="GO" id="GO:0016020">
    <property type="term" value="C:membrane"/>
    <property type="evidence" value="ECO:0007669"/>
    <property type="project" value="UniProtKB-SubCell"/>
</dbReference>
<keyword evidence="3 6" id="KW-0812">Transmembrane</keyword>
<name>A0A8C2XPZ0_CYCLU</name>
<dbReference type="Pfam" id="PF25807">
    <property type="entry name" value="Clarin-2"/>
    <property type="match status" value="1"/>
</dbReference>
<comment type="similarity">
    <text evidence="2">Belongs to the clarin family.</text>
</comment>
<dbReference type="GeneTree" id="ENSGT00850000132319"/>
<dbReference type="PANTHER" id="PTHR31548:SF3">
    <property type="entry name" value="CLARIN-3"/>
    <property type="match status" value="1"/>
</dbReference>
<accession>A0A8C2XPZ0</accession>
<organism evidence="7 8">
    <name type="scientific">Cyclopterus lumpus</name>
    <name type="common">Lumpsucker</name>
    <dbReference type="NCBI Taxonomy" id="8103"/>
    <lineage>
        <taxon>Eukaryota</taxon>
        <taxon>Metazoa</taxon>
        <taxon>Chordata</taxon>
        <taxon>Craniata</taxon>
        <taxon>Vertebrata</taxon>
        <taxon>Euteleostomi</taxon>
        <taxon>Actinopterygii</taxon>
        <taxon>Neopterygii</taxon>
        <taxon>Teleostei</taxon>
        <taxon>Neoteleostei</taxon>
        <taxon>Acanthomorphata</taxon>
        <taxon>Eupercaria</taxon>
        <taxon>Perciformes</taxon>
        <taxon>Cottioidei</taxon>
        <taxon>Cottales</taxon>
        <taxon>Cyclopteridae</taxon>
        <taxon>Cyclopterus</taxon>
    </lineage>
</organism>
<dbReference type="Proteomes" id="UP000694565">
    <property type="component" value="Unplaced"/>
</dbReference>
<evidence type="ECO:0000256" key="3">
    <source>
        <dbReference type="ARBA" id="ARBA00022692"/>
    </source>
</evidence>
<feature type="transmembrane region" description="Helical" evidence="6">
    <location>
        <begin position="7"/>
        <end position="28"/>
    </location>
</feature>
<evidence type="ECO:0000313" key="7">
    <source>
        <dbReference type="Ensembl" id="ENSCLMP00005022156.1"/>
    </source>
</evidence>
<dbReference type="Ensembl" id="ENSCLMT00005023231.1">
    <property type="protein sequence ID" value="ENSCLMP00005022156.1"/>
    <property type="gene ID" value="ENSCLMG00005011000.1"/>
</dbReference>
<dbReference type="AlphaFoldDB" id="A0A8C2XPZ0"/>
<evidence type="ECO:0000313" key="8">
    <source>
        <dbReference type="Proteomes" id="UP000694565"/>
    </source>
</evidence>
<feature type="transmembrane region" description="Helical" evidence="6">
    <location>
        <begin position="130"/>
        <end position="152"/>
    </location>
</feature>
<keyword evidence="5 6" id="KW-0472">Membrane</keyword>
<comment type="subcellular location">
    <subcellularLocation>
        <location evidence="1">Membrane</location>
        <topology evidence="1">Multi-pass membrane protein</topology>
    </subcellularLocation>
</comment>
<dbReference type="PANTHER" id="PTHR31548">
    <property type="entry name" value="CLARIN"/>
    <property type="match status" value="1"/>
</dbReference>
<evidence type="ECO:0008006" key="9">
    <source>
        <dbReference type="Google" id="ProtNLM"/>
    </source>
</evidence>
<evidence type="ECO:0000256" key="6">
    <source>
        <dbReference type="SAM" id="Phobius"/>
    </source>
</evidence>
<proteinExistence type="inferred from homology"/>
<sequence>MPSLNKILLFLSSALATAISVLVLGFSMSIQWVETTMDCTSSGSSFSNGSAVVTLSLFDGTMTRIHCPFFGGQDDFEVFPQLAGIGGTPLVLHGLVVCVLVLCLLFSACSILISLYNSVSNPYETYMGPIGVYVCSSLSASFSVVVLLIFAVNVNNV</sequence>
<reference evidence="7" key="2">
    <citation type="submission" date="2025-09" db="UniProtKB">
        <authorList>
            <consortium name="Ensembl"/>
        </authorList>
    </citation>
    <scope>IDENTIFICATION</scope>
</reference>